<comment type="subcellular location">
    <subcellularLocation>
        <location evidence="1">Membrane</location>
        <topology evidence="1">Multi-pass membrane protein</topology>
    </subcellularLocation>
</comment>
<dbReference type="PANTHER" id="PTHR12726">
    <property type="entry name" value="CERAMIDE GLUCOSYLTRANSFERASE"/>
    <property type="match status" value="1"/>
</dbReference>
<organism evidence="10 11">
    <name type="scientific">Enterovirga aerilata</name>
    <dbReference type="NCBI Taxonomy" id="2730920"/>
    <lineage>
        <taxon>Bacteria</taxon>
        <taxon>Pseudomonadati</taxon>
        <taxon>Pseudomonadota</taxon>
        <taxon>Alphaproteobacteria</taxon>
        <taxon>Hyphomicrobiales</taxon>
        <taxon>Methylobacteriaceae</taxon>
        <taxon>Enterovirga</taxon>
    </lineage>
</organism>
<comment type="pathway">
    <text evidence="2">Lipid metabolism; sphingolipid metabolism.</text>
</comment>
<evidence type="ECO:0000313" key="10">
    <source>
        <dbReference type="EMBL" id="NNM71818.1"/>
    </source>
</evidence>
<feature type="transmembrane region" description="Helical" evidence="9">
    <location>
        <begin position="295"/>
        <end position="318"/>
    </location>
</feature>
<evidence type="ECO:0000256" key="6">
    <source>
        <dbReference type="ARBA" id="ARBA00022692"/>
    </source>
</evidence>
<dbReference type="RefSeq" id="WP_171217354.1">
    <property type="nucleotide sequence ID" value="NZ_JABEPP010000002.1"/>
</dbReference>
<evidence type="ECO:0000256" key="9">
    <source>
        <dbReference type="SAM" id="Phobius"/>
    </source>
</evidence>
<dbReference type="InterPro" id="IPR017835">
    <property type="entry name" value="Hopen-assoc_HpnI"/>
</dbReference>
<keyword evidence="4" id="KW-0328">Glycosyltransferase</keyword>
<dbReference type="PANTHER" id="PTHR12726:SF0">
    <property type="entry name" value="CERAMIDE GLUCOSYLTRANSFERASE"/>
    <property type="match status" value="1"/>
</dbReference>
<evidence type="ECO:0000313" key="11">
    <source>
        <dbReference type="Proteomes" id="UP000564885"/>
    </source>
</evidence>
<evidence type="ECO:0000256" key="4">
    <source>
        <dbReference type="ARBA" id="ARBA00022676"/>
    </source>
</evidence>
<proteinExistence type="predicted"/>
<protein>
    <submittedName>
        <fullName evidence="10">Glycosyltransferase</fullName>
    </submittedName>
</protein>
<dbReference type="SUPFAM" id="SSF53448">
    <property type="entry name" value="Nucleotide-diphospho-sugar transferases"/>
    <property type="match status" value="1"/>
</dbReference>
<dbReference type="Gene3D" id="3.90.550.10">
    <property type="entry name" value="Spore Coat Polysaccharide Biosynthesis Protein SpsA, Chain A"/>
    <property type="match status" value="1"/>
</dbReference>
<reference evidence="10 11" key="1">
    <citation type="submission" date="2020-04" db="EMBL/GenBank/DDBJ databases">
        <title>Enterovirga sp. isolate from soil.</title>
        <authorList>
            <person name="Chea S."/>
            <person name="Kim D.-U."/>
        </authorList>
    </citation>
    <scope>NUCLEOTIDE SEQUENCE [LARGE SCALE GENOMIC DNA]</scope>
    <source>
        <strain evidence="10 11">DB1703</strain>
    </source>
</reference>
<evidence type="ECO:0000256" key="7">
    <source>
        <dbReference type="ARBA" id="ARBA00022989"/>
    </source>
</evidence>
<evidence type="ECO:0000256" key="5">
    <source>
        <dbReference type="ARBA" id="ARBA00022679"/>
    </source>
</evidence>
<dbReference type="EMBL" id="JABEPP010000002">
    <property type="protein sequence ID" value="NNM71818.1"/>
    <property type="molecule type" value="Genomic_DNA"/>
</dbReference>
<evidence type="ECO:0000256" key="1">
    <source>
        <dbReference type="ARBA" id="ARBA00004141"/>
    </source>
</evidence>
<keyword evidence="6 9" id="KW-0812">Transmembrane</keyword>
<gene>
    <name evidence="10" type="ORF">HJG44_05320</name>
</gene>
<evidence type="ECO:0000256" key="2">
    <source>
        <dbReference type="ARBA" id="ARBA00004760"/>
    </source>
</evidence>
<name>A0A849I377_9HYPH</name>
<dbReference type="NCBIfam" id="TIGR03472">
    <property type="entry name" value="HpnI"/>
    <property type="match status" value="1"/>
</dbReference>
<dbReference type="GO" id="GO:0008120">
    <property type="term" value="F:ceramide glucosyltransferase activity"/>
    <property type="evidence" value="ECO:0007669"/>
    <property type="project" value="TreeGrafter"/>
</dbReference>
<keyword evidence="5 10" id="KW-0808">Transferase</keyword>
<dbReference type="GO" id="GO:0006679">
    <property type="term" value="P:glucosylceramide biosynthetic process"/>
    <property type="evidence" value="ECO:0007669"/>
    <property type="project" value="TreeGrafter"/>
</dbReference>
<keyword evidence="11" id="KW-1185">Reference proteome</keyword>
<sequence length="381" mass="40138">MSFAEVLAGLLLLLSAAGLAYLVAAIVLVRRLAARPASSPGAAPSVTILKPLHGAEPGLFANLSTFLNQDYRGPVQIVFGVQDPRDPAIAVVRRLEAAFPQADIELVVDSRLHGSNRKVSNLINMAERTRHEIVVLADSDMIVGPGYLARLLGELERPGVGAVTCLYHGVPCGTLPSRLSALAIDSHFLPSVAVGLGLGLASPCMGSTIALRHETLEAIGGFRSLADDLADDYRLGAAVRRLGLAVAVTPFTIGHACNETSFADLARQELRWVRTIRQIDPFGHAGSVVSHPFPLAVLAFCIAPGAFAAGFAAAALALRIALCLAVRQAFGVKAGGYGLAPLRDLLSFGIFVASFFGRDVSWRGHSYDVTPAGVLMAKTRH</sequence>
<keyword evidence="7 9" id="KW-1133">Transmembrane helix</keyword>
<accession>A0A849I377</accession>
<keyword evidence="8 9" id="KW-0472">Membrane</keyword>
<dbReference type="AlphaFoldDB" id="A0A849I377"/>
<evidence type="ECO:0000256" key="8">
    <source>
        <dbReference type="ARBA" id="ARBA00023136"/>
    </source>
</evidence>
<dbReference type="GO" id="GO:0016020">
    <property type="term" value="C:membrane"/>
    <property type="evidence" value="ECO:0007669"/>
    <property type="project" value="UniProtKB-SubCell"/>
</dbReference>
<comment type="caution">
    <text evidence="10">The sequence shown here is derived from an EMBL/GenBank/DDBJ whole genome shotgun (WGS) entry which is preliminary data.</text>
</comment>
<dbReference type="Proteomes" id="UP000564885">
    <property type="component" value="Unassembled WGS sequence"/>
</dbReference>
<evidence type="ECO:0000256" key="3">
    <source>
        <dbReference type="ARBA" id="ARBA00004991"/>
    </source>
</evidence>
<comment type="pathway">
    <text evidence="3">Sphingolipid metabolism.</text>
</comment>
<dbReference type="InterPro" id="IPR025993">
    <property type="entry name" value="Ceramide_glucosylTrfase"/>
</dbReference>
<dbReference type="InterPro" id="IPR029044">
    <property type="entry name" value="Nucleotide-diphossugar_trans"/>
</dbReference>
<dbReference type="CDD" id="cd02520">
    <property type="entry name" value="Glucosylceramide_synthase"/>
    <property type="match status" value="1"/>
</dbReference>
<dbReference type="Pfam" id="PF13506">
    <property type="entry name" value="Glyco_transf_21"/>
    <property type="match status" value="1"/>
</dbReference>